<comment type="catalytic activity">
    <reaction evidence="1">
        <text>Hydrolyzes free adenine bases from 7,8-dihydro-8-oxoguanine:adenine mismatched double-stranded DNA, leaving an apurinic site.</text>
        <dbReference type="EC" id="3.2.2.31"/>
    </reaction>
</comment>
<dbReference type="EC" id="3.2.2.31" evidence="4"/>
<comment type="cofactor">
    <cofactor evidence="2">
        <name>[4Fe-4S] cluster</name>
        <dbReference type="ChEBI" id="CHEBI:49883"/>
    </cofactor>
</comment>
<gene>
    <name evidence="15" type="ORF">JVW63_07645</name>
</gene>
<keyword evidence="8" id="KW-0227">DNA damage</keyword>
<dbReference type="InterPro" id="IPR003651">
    <property type="entry name" value="Endonuclease3_FeS-loop_motif"/>
</dbReference>
<dbReference type="InterPro" id="IPR023170">
    <property type="entry name" value="HhH_base_excis_C"/>
</dbReference>
<evidence type="ECO:0000256" key="7">
    <source>
        <dbReference type="ARBA" id="ARBA00022723"/>
    </source>
</evidence>
<evidence type="ECO:0000256" key="4">
    <source>
        <dbReference type="ARBA" id="ARBA00012045"/>
    </source>
</evidence>
<dbReference type="Pfam" id="PF10576">
    <property type="entry name" value="EndIII_4Fe-2S"/>
    <property type="match status" value="1"/>
</dbReference>
<dbReference type="InterPro" id="IPR000445">
    <property type="entry name" value="HhH_motif"/>
</dbReference>
<dbReference type="RefSeq" id="WP_187996796.1">
    <property type="nucleotide sequence ID" value="NZ_JACEXG010000004.1"/>
</dbReference>
<evidence type="ECO:0000256" key="11">
    <source>
        <dbReference type="ARBA" id="ARBA00023014"/>
    </source>
</evidence>
<accession>A0ABS2TGW7</accession>
<dbReference type="Proteomes" id="UP000705983">
    <property type="component" value="Unassembled WGS sequence"/>
</dbReference>
<keyword evidence="11" id="KW-0411">Iron-sulfur</keyword>
<dbReference type="InterPro" id="IPR004036">
    <property type="entry name" value="Endonuclease-III-like_CS2"/>
</dbReference>
<evidence type="ECO:0000256" key="2">
    <source>
        <dbReference type="ARBA" id="ARBA00001966"/>
    </source>
</evidence>
<comment type="caution">
    <text evidence="15">The sequence shown here is derived from an EMBL/GenBank/DDBJ whole genome shotgun (WGS) entry which is preliminary data.</text>
</comment>
<keyword evidence="16" id="KW-1185">Reference proteome</keyword>
<comment type="similarity">
    <text evidence="3">Belongs to the Nth/MutY family.</text>
</comment>
<dbReference type="PROSITE" id="PS01155">
    <property type="entry name" value="ENDONUCLEASE_III_2"/>
    <property type="match status" value="1"/>
</dbReference>
<organism evidence="15 16">
    <name type="scientific">Flaviflexus equikiangi</name>
    <dbReference type="NCBI Taxonomy" id="2758573"/>
    <lineage>
        <taxon>Bacteria</taxon>
        <taxon>Bacillati</taxon>
        <taxon>Actinomycetota</taxon>
        <taxon>Actinomycetes</taxon>
        <taxon>Actinomycetales</taxon>
        <taxon>Actinomycetaceae</taxon>
        <taxon>Flaviflexus</taxon>
    </lineage>
</organism>
<evidence type="ECO:0000313" key="15">
    <source>
        <dbReference type="EMBL" id="MBM9433567.1"/>
    </source>
</evidence>
<dbReference type="Pfam" id="PF00730">
    <property type="entry name" value="HhH-GPD"/>
    <property type="match status" value="1"/>
</dbReference>
<dbReference type="PROSITE" id="PS00764">
    <property type="entry name" value="ENDONUCLEASE_III_1"/>
    <property type="match status" value="1"/>
</dbReference>
<keyword evidence="12" id="KW-0234">DNA repair</keyword>
<reference evidence="16" key="1">
    <citation type="submission" date="2021-02" db="EMBL/GenBank/DDBJ databases">
        <title>Leucobacter sp. CX169.</title>
        <authorList>
            <person name="Cheng Y."/>
        </authorList>
    </citation>
    <scope>NUCLEOTIDE SEQUENCE [LARGE SCALE GENOMIC DNA]</scope>
    <source>
        <strain evidence="16">JY899</strain>
    </source>
</reference>
<dbReference type="SMART" id="SM00478">
    <property type="entry name" value="ENDO3c"/>
    <property type="match status" value="1"/>
</dbReference>
<dbReference type="Pfam" id="PF00633">
    <property type="entry name" value="HHH"/>
    <property type="match status" value="1"/>
</dbReference>
<dbReference type="PANTHER" id="PTHR42944">
    <property type="entry name" value="ADENINE DNA GLYCOSYLASE"/>
    <property type="match status" value="1"/>
</dbReference>
<dbReference type="SUPFAM" id="SSF48150">
    <property type="entry name" value="DNA-glycosylase"/>
    <property type="match status" value="1"/>
</dbReference>
<dbReference type="Gene3D" id="1.10.1670.10">
    <property type="entry name" value="Helix-hairpin-Helix base-excision DNA repair enzymes (C-terminal)"/>
    <property type="match status" value="1"/>
</dbReference>
<dbReference type="InterPro" id="IPR003265">
    <property type="entry name" value="HhH-GPD_domain"/>
</dbReference>
<sequence length="287" mass="31328">MFSELTTWFDENGRDLPWRRPGTPPWHILLCEVMSQQTPVARVVPAWLEWTERWPAPRDLAEAGPDDVLRAWKSLGYPRRALRLRECAIAIVENHDGAVPSSEAELLALPGVGSYTAAAVVSFGFGDCALVLDTNIRRVIGRLHGQALPPPSLTAPERARAASLLPEDALESVAWNAATMELGALVCTARSPRCDACPIAEWCEWRAADYPPDRFAHRRRTQAWEGTIRQARGSIMAALRASHAPVPVAVLRRADPSRIDDALAGLLADGLVVRVDDEVALPGSLGS</sequence>
<dbReference type="Gene3D" id="1.10.340.30">
    <property type="entry name" value="Hypothetical protein, domain 2"/>
    <property type="match status" value="1"/>
</dbReference>
<evidence type="ECO:0000256" key="5">
    <source>
        <dbReference type="ARBA" id="ARBA00022023"/>
    </source>
</evidence>
<feature type="domain" description="HhH-GPD" evidence="14">
    <location>
        <begin position="34"/>
        <end position="185"/>
    </location>
</feature>
<dbReference type="EMBL" id="JAFFJS010000004">
    <property type="protein sequence ID" value="MBM9433567.1"/>
    <property type="molecule type" value="Genomic_DNA"/>
</dbReference>
<dbReference type="SMART" id="SM00525">
    <property type="entry name" value="FES"/>
    <property type="match status" value="1"/>
</dbReference>
<dbReference type="InterPro" id="IPR004035">
    <property type="entry name" value="Endouclease-III_FeS-bd_BS"/>
</dbReference>
<evidence type="ECO:0000313" key="16">
    <source>
        <dbReference type="Proteomes" id="UP000705983"/>
    </source>
</evidence>
<keyword evidence="6" id="KW-0004">4Fe-4S</keyword>
<dbReference type="CDD" id="cd00056">
    <property type="entry name" value="ENDO3c"/>
    <property type="match status" value="1"/>
</dbReference>
<name>A0ABS2TGW7_9ACTO</name>
<keyword evidence="9" id="KW-0378">Hydrolase</keyword>
<dbReference type="InterPro" id="IPR011257">
    <property type="entry name" value="DNA_glycosylase"/>
</dbReference>
<evidence type="ECO:0000256" key="9">
    <source>
        <dbReference type="ARBA" id="ARBA00022801"/>
    </source>
</evidence>
<evidence type="ECO:0000256" key="8">
    <source>
        <dbReference type="ARBA" id="ARBA00022763"/>
    </source>
</evidence>
<protein>
    <recommendedName>
        <fullName evidence="5">Adenine DNA glycosylase</fullName>
        <ecNumber evidence="4">3.2.2.31</ecNumber>
    </recommendedName>
</protein>
<evidence type="ECO:0000259" key="14">
    <source>
        <dbReference type="SMART" id="SM00478"/>
    </source>
</evidence>
<evidence type="ECO:0000256" key="6">
    <source>
        <dbReference type="ARBA" id="ARBA00022485"/>
    </source>
</evidence>
<evidence type="ECO:0000256" key="13">
    <source>
        <dbReference type="ARBA" id="ARBA00023295"/>
    </source>
</evidence>
<proteinExistence type="inferred from homology"/>
<dbReference type="PANTHER" id="PTHR42944:SF1">
    <property type="entry name" value="ADENINE DNA GLYCOSYLASE"/>
    <property type="match status" value="1"/>
</dbReference>
<evidence type="ECO:0000256" key="10">
    <source>
        <dbReference type="ARBA" id="ARBA00023004"/>
    </source>
</evidence>
<keyword evidence="10" id="KW-0408">Iron</keyword>
<evidence type="ECO:0000256" key="1">
    <source>
        <dbReference type="ARBA" id="ARBA00000843"/>
    </source>
</evidence>
<keyword evidence="13" id="KW-0326">Glycosidase</keyword>
<evidence type="ECO:0000256" key="12">
    <source>
        <dbReference type="ARBA" id="ARBA00023204"/>
    </source>
</evidence>
<keyword evidence="7" id="KW-0479">Metal-binding</keyword>
<evidence type="ECO:0000256" key="3">
    <source>
        <dbReference type="ARBA" id="ARBA00008343"/>
    </source>
</evidence>
<dbReference type="InterPro" id="IPR044298">
    <property type="entry name" value="MIG/MutY"/>
</dbReference>